<feature type="transmembrane region" description="Helical" evidence="8">
    <location>
        <begin position="101"/>
        <end position="122"/>
    </location>
</feature>
<evidence type="ECO:0000256" key="6">
    <source>
        <dbReference type="ARBA" id="ARBA00022989"/>
    </source>
</evidence>
<evidence type="ECO:0000256" key="2">
    <source>
        <dbReference type="ARBA" id="ARBA00007935"/>
    </source>
</evidence>
<feature type="transmembrane region" description="Helical" evidence="8">
    <location>
        <begin position="159"/>
        <end position="179"/>
    </location>
</feature>
<reference evidence="9 10" key="1">
    <citation type="journal article" date="2015" name="Infect. Genet. Evol.">
        <title>Genomic sequences of six botulinum neurotoxin-producing strains representing three clostridial species illustrate the mobility and diversity of botulinum neurotoxin genes.</title>
        <authorList>
            <person name="Smith T.J."/>
            <person name="Hill K.K."/>
            <person name="Xie G."/>
            <person name="Foley B.T."/>
            <person name="Williamson C.H."/>
            <person name="Foster J.T."/>
            <person name="Johnson S.L."/>
            <person name="Chertkov O."/>
            <person name="Teshima H."/>
            <person name="Gibbons H.S."/>
            <person name="Johnsky L.A."/>
            <person name="Karavis M.A."/>
            <person name="Smith L.A."/>
        </authorList>
    </citation>
    <scope>NUCLEOTIDE SEQUENCE [LARGE SCALE GENOMIC DNA]</scope>
    <source>
        <strain evidence="9 10">CDC 2741</strain>
    </source>
</reference>
<dbReference type="CDD" id="cd06550">
    <property type="entry name" value="TM_ABC_iron-siderophores_like"/>
    <property type="match status" value="1"/>
</dbReference>
<keyword evidence="7 8" id="KW-0472">Membrane</keyword>
<evidence type="ECO:0000256" key="5">
    <source>
        <dbReference type="ARBA" id="ARBA00022692"/>
    </source>
</evidence>
<dbReference type="AlphaFoldDB" id="A0A0C1U4U7"/>
<evidence type="ECO:0000256" key="7">
    <source>
        <dbReference type="ARBA" id="ARBA00023136"/>
    </source>
</evidence>
<dbReference type="SUPFAM" id="SSF81345">
    <property type="entry name" value="ABC transporter involved in vitamin B12 uptake, BtuC"/>
    <property type="match status" value="1"/>
</dbReference>
<keyword evidence="10" id="KW-1185">Reference proteome</keyword>
<dbReference type="GO" id="GO:0005886">
    <property type="term" value="C:plasma membrane"/>
    <property type="evidence" value="ECO:0007669"/>
    <property type="project" value="UniProtKB-SubCell"/>
</dbReference>
<accession>A0A0C1U4U7</accession>
<evidence type="ECO:0000256" key="1">
    <source>
        <dbReference type="ARBA" id="ARBA00004651"/>
    </source>
</evidence>
<comment type="similarity">
    <text evidence="2">Belongs to the binding-protein-dependent transport system permease family. FecCD subfamily.</text>
</comment>
<keyword evidence="6 8" id="KW-1133">Transmembrane helix</keyword>
<dbReference type="GO" id="GO:0022857">
    <property type="term" value="F:transmembrane transporter activity"/>
    <property type="evidence" value="ECO:0007669"/>
    <property type="project" value="InterPro"/>
</dbReference>
<dbReference type="Gene3D" id="1.10.3470.10">
    <property type="entry name" value="ABC transporter involved in vitamin B12 uptake, BtuC"/>
    <property type="match status" value="1"/>
</dbReference>
<dbReference type="InterPro" id="IPR037294">
    <property type="entry name" value="ABC_BtuC-like"/>
</dbReference>
<gene>
    <name evidence="9" type="ORF">U732_3267</name>
</gene>
<dbReference type="GO" id="GO:0033214">
    <property type="term" value="P:siderophore-iron import into cell"/>
    <property type="evidence" value="ECO:0007669"/>
    <property type="project" value="TreeGrafter"/>
</dbReference>
<feature type="transmembrane region" description="Helical" evidence="8">
    <location>
        <begin position="12"/>
        <end position="35"/>
    </location>
</feature>
<dbReference type="RefSeq" id="WP_039632917.1">
    <property type="nucleotide sequence ID" value="NZ_AYSO01000016.1"/>
</dbReference>
<sequence>MQDTYNKKRQLGALNFTIYMIAGVVLLVIMSAASISFGAADMNLSTAWGAIFNFDSSLTEHQIIQTLRLPRIAANIIVGSSLSICGAIMQGTTRNPLADSGLMGISSGASFAIAFCMAFLPGGSYGQMMLFACIGAAVTTGMTYFIASIGRGGMKPQRLVLAGISISMLFGAFSQYLSIKYRLGHALAYWTAGGTAGAKWSELAIVFPFFIVGIITALIISPSITLLNLGDDAAIGLGLNTKKVKAISTVVVLILTGLSVIVVGPVGFIGLIVPHIVRYLIGVDYRYIIPASGLYGALITVAADLVGRLINKPYETPIGIIFAVIGVPYFLYLTRKQRREFE</sequence>
<keyword evidence="4" id="KW-1003">Cell membrane</keyword>
<comment type="subcellular location">
    <subcellularLocation>
        <location evidence="1">Cell membrane</location>
        <topology evidence="1">Multi-pass membrane protein</topology>
    </subcellularLocation>
</comment>
<dbReference type="PANTHER" id="PTHR30472:SF1">
    <property type="entry name" value="FE(3+) DICITRATE TRANSPORT SYSTEM PERMEASE PROTEIN FECC-RELATED"/>
    <property type="match status" value="1"/>
</dbReference>
<feature type="transmembrane region" description="Helical" evidence="8">
    <location>
        <begin position="285"/>
        <end position="306"/>
    </location>
</feature>
<feature type="transmembrane region" description="Helical" evidence="8">
    <location>
        <begin position="128"/>
        <end position="147"/>
    </location>
</feature>
<evidence type="ECO:0000256" key="8">
    <source>
        <dbReference type="SAM" id="Phobius"/>
    </source>
</evidence>
<evidence type="ECO:0000313" key="10">
    <source>
        <dbReference type="Proteomes" id="UP000031366"/>
    </source>
</evidence>
<feature type="transmembrane region" description="Helical" evidence="8">
    <location>
        <begin position="250"/>
        <end position="273"/>
    </location>
</feature>
<evidence type="ECO:0000256" key="4">
    <source>
        <dbReference type="ARBA" id="ARBA00022475"/>
    </source>
</evidence>
<comment type="caution">
    <text evidence="9">The sequence shown here is derived from an EMBL/GenBank/DDBJ whole genome shotgun (WGS) entry which is preliminary data.</text>
</comment>
<dbReference type="OrthoDB" id="9792889at2"/>
<feature type="transmembrane region" description="Helical" evidence="8">
    <location>
        <begin position="72"/>
        <end position="89"/>
    </location>
</feature>
<protein>
    <submittedName>
        <fullName evidence="9">FecCD transport family protein</fullName>
    </submittedName>
</protein>
<dbReference type="InterPro" id="IPR000522">
    <property type="entry name" value="ABC_transptr_permease_BtuC"/>
</dbReference>
<feature type="transmembrane region" description="Helical" evidence="8">
    <location>
        <begin position="318"/>
        <end position="334"/>
    </location>
</feature>
<feature type="transmembrane region" description="Helical" evidence="8">
    <location>
        <begin position="205"/>
        <end position="229"/>
    </location>
</feature>
<dbReference type="Proteomes" id="UP000031366">
    <property type="component" value="Unassembled WGS sequence"/>
</dbReference>
<organism evidence="9 10">
    <name type="scientific">Clostridium argentinense CDC 2741</name>
    <dbReference type="NCBI Taxonomy" id="1418104"/>
    <lineage>
        <taxon>Bacteria</taxon>
        <taxon>Bacillati</taxon>
        <taxon>Bacillota</taxon>
        <taxon>Clostridia</taxon>
        <taxon>Eubacteriales</taxon>
        <taxon>Clostridiaceae</taxon>
        <taxon>Clostridium</taxon>
    </lineage>
</organism>
<dbReference type="EMBL" id="AYSO01000016">
    <property type="protein sequence ID" value="KIE46698.1"/>
    <property type="molecule type" value="Genomic_DNA"/>
</dbReference>
<dbReference type="FunFam" id="1.10.3470.10:FF:000001">
    <property type="entry name" value="Vitamin B12 ABC transporter permease BtuC"/>
    <property type="match status" value="1"/>
</dbReference>
<proteinExistence type="inferred from homology"/>
<name>A0A0C1U4U7_9CLOT</name>
<dbReference type="STRING" id="29341.RSJ17_19605"/>
<dbReference type="PANTHER" id="PTHR30472">
    <property type="entry name" value="FERRIC ENTEROBACTIN TRANSPORT SYSTEM PERMEASE PROTEIN"/>
    <property type="match status" value="1"/>
</dbReference>
<keyword evidence="3" id="KW-0813">Transport</keyword>
<dbReference type="Pfam" id="PF01032">
    <property type="entry name" value="FecCD"/>
    <property type="match status" value="1"/>
</dbReference>
<keyword evidence="5 8" id="KW-0812">Transmembrane</keyword>
<evidence type="ECO:0000313" key="9">
    <source>
        <dbReference type="EMBL" id="KIE46698.1"/>
    </source>
</evidence>
<evidence type="ECO:0000256" key="3">
    <source>
        <dbReference type="ARBA" id="ARBA00022448"/>
    </source>
</evidence>